<protein>
    <submittedName>
        <fullName evidence="2">Uncharacterized protein</fullName>
    </submittedName>
</protein>
<dbReference type="EMBL" id="JAGETQ010000088">
    <property type="protein sequence ID" value="MBO1916381.1"/>
    <property type="molecule type" value="Genomic_DNA"/>
</dbReference>
<keyword evidence="1" id="KW-0812">Transmembrane</keyword>
<keyword evidence="1" id="KW-0472">Membrane</keyword>
<evidence type="ECO:0000313" key="3">
    <source>
        <dbReference type="Proteomes" id="UP000664477"/>
    </source>
</evidence>
<name>A0A939NC69_PRORE</name>
<feature type="transmembrane region" description="Helical" evidence="1">
    <location>
        <begin position="39"/>
        <end position="60"/>
    </location>
</feature>
<dbReference type="AlphaFoldDB" id="A0A939NC69"/>
<sequence>MSWLNINDVMMPLPLPLPLPLPFLLSLLLSVFIDEQPVLWLSINAALPLFFQQPLCLITLAKTAISNVMVATAADNAEIKLT</sequence>
<gene>
    <name evidence="2" type="ORF">J4727_14150</name>
</gene>
<accession>A0A939NC69</accession>
<dbReference type="Proteomes" id="UP000664477">
    <property type="component" value="Unassembled WGS sequence"/>
</dbReference>
<feature type="transmembrane region" description="Helical" evidence="1">
    <location>
        <begin position="12"/>
        <end position="33"/>
    </location>
</feature>
<keyword evidence="1" id="KW-1133">Transmembrane helix</keyword>
<evidence type="ECO:0000313" key="2">
    <source>
        <dbReference type="EMBL" id="MBO1916381.1"/>
    </source>
</evidence>
<reference evidence="2" key="1">
    <citation type="submission" date="2021-03" db="EMBL/GenBank/DDBJ databases">
        <title>Molecular epidemiology and mechanisms of colistin and carbapenem resistance in Enterobacteriaceae from clinical isolates, the environment and porcine samples in Pretoria, South Africa.</title>
        <authorList>
            <person name="Bogoshi D."/>
            <person name="Mbelle N.M."/>
            <person name="Naidoo V."/>
            <person name="Osei Sekyere J."/>
        </authorList>
    </citation>
    <scope>NUCLEOTIDE SEQUENCE</scope>
    <source>
        <strain evidence="2">C052</strain>
    </source>
</reference>
<organism evidence="2 3">
    <name type="scientific">Providencia rettgeri</name>
    <dbReference type="NCBI Taxonomy" id="587"/>
    <lineage>
        <taxon>Bacteria</taxon>
        <taxon>Pseudomonadati</taxon>
        <taxon>Pseudomonadota</taxon>
        <taxon>Gammaproteobacteria</taxon>
        <taxon>Enterobacterales</taxon>
        <taxon>Morganellaceae</taxon>
        <taxon>Providencia</taxon>
    </lineage>
</organism>
<evidence type="ECO:0000256" key="1">
    <source>
        <dbReference type="SAM" id="Phobius"/>
    </source>
</evidence>
<comment type="caution">
    <text evidence="2">The sequence shown here is derived from an EMBL/GenBank/DDBJ whole genome shotgun (WGS) entry which is preliminary data.</text>
</comment>
<proteinExistence type="predicted"/>